<dbReference type="EMBL" id="JAYDYW010000012">
    <property type="protein sequence ID" value="MEE1675291.1"/>
    <property type="molecule type" value="Genomic_DNA"/>
</dbReference>
<keyword evidence="2" id="KW-1185">Reference proteome</keyword>
<dbReference type="RefSeq" id="WP_329776229.1">
    <property type="nucleotide sequence ID" value="NZ_JAYDYW010000012.1"/>
</dbReference>
<reference evidence="1 2" key="2">
    <citation type="submission" date="2023-12" db="EMBL/GenBank/DDBJ databases">
        <authorList>
            <consortium name="Cladostephus spongiosus"/>
            <person name="Lorente B."/>
            <person name="Cabral C."/>
            <person name="Frias J."/>
            <person name="Faria J."/>
            <person name="Toubarro D."/>
        </authorList>
    </citation>
    <scope>NUCLEOTIDE SEQUENCE [LARGE SCALE GENOMIC DNA]</scope>
    <source>
        <strain evidence="1 2">ZMCS4</strain>
    </source>
</reference>
<organism evidence="1 2">
    <name type="scientific">Agarivorans aestuarii</name>
    <dbReference type="NCBI Taxonomy" id="1563703"/>
    <lineage>
        <taxon>Bacteria</taxon>
        <taxon>Pseudomonadati</taxon>
        <taxon>Pseudomonadota</taxon>
        <taxon>Gammaproteobacteria</taxon>
        <taxon>Alteromonadales</taxon>
        <taxon>Alteromonadaceae</taxon>
        <taxon>Agarivorans</taxon>
    </lineage>
</organism>
<proteinExistence type="predicted"/>
<dbReference type="Proteomes" id="UP001310248">
    <property type="component" value="Unassembled WGS sequence"/>
</dbReference>
<protein>
    <submittedName>
        <fullName evidence="1">Uncharacterized protein</fullName>
    </submittedName>
</protein>
<reference evidence="2" key="1">
    <citation type="submission" date="2023-07" db="EMBL/GenBank/DDBJ databases">
        <title>Draft genome sequence of Agarivorans aestuarii strain ZMCS4, a CAZymes producing bacteria isolated from the marine brown algae Clodostephus spongiosus.</title>
        <authorList>
            <person name="Lorente B."/>
            <person name="Cabral C."/>
            <person name="Frias J."/>
            <person name="Faria J."/>
            <person name="Toubarro D."/>
        </authorList>
    </citation>
    <scope>NUCLEOTIDE SEQUENCE [LARGE SCALE GENOMIC DNA]</scope>
    <source>
        <strain evidence="2">ZMCS4</strain>
    </source>
</reference>
<comment type="caution">
    <text evidence="1">The sequence shown here is derived from an EMBL/GenBank/DDBJ whole genome shotgun (WGS) entry which is preliminary data.</text>
</comment>
<gene>
    <name evidence="1" type="ORF">SNR37_000616</name>
</gene>
<accession>A0ABU7G7B3</accession>
<evidence type="ECO:0000313" key="1">
    <source>
        <dbReference type="EMBL" id="MEE1675291.1"/>
    </source>
</evidence>
<sequence>MNVIDTKAFPVIPPHIQLQFGYQVVELGHSYFSIQQLVSIEQPHQLAALMEGYLEGSLSSKFSQEYMLLAILGAIVFWQQSGQLNANDASIAQQLSNRLHQHLSSLARARGESNGLAPATPQPANIQSHYCQFEFADNWQIKVGKCSPNQRFGIWFSSPITWDVEPPLPYILQQLNACAQALLLAPLSQAQLKQALEQTLSDWLAQFGLQHPHVLQPYAEWEFEDLSLTQQALCEVYCQAQALLDSLA</sequence>
<evidence type="ECO:0000313" key="2">
    <source>
        <dbReference type="Proteomes" id="UP001310248"/>
    </source>
</evidence>
<name>A0ABU7G7B3_9ALTE</name>